<dbReference type="GO" id="GO:0005840">
    <property type="term" value="C:ribosome"/>
    <property type="evidence" value="ECO:0007669"/>
    <property type="project" value="UniProtKB-KW"/>
</dbReference>
<keyword evidence="3" id="KW-0689">Ribosomal protein</keyword>
<dbReference type="STRING" id="54915.ADS79_13070"/>
<evidence type="ECO:0000313" key="4">
    <source>
        <dbReference type="Proteomes" id="UP000036834"/>
    </source>
</evidence>
<dbReference type="Proteomes" id="UP000036834">
    <property type="component" value="Unassembled WGS sequence"/>
</dbReference>
<dbReference type="InterPro" id="IPR004038">
    <property type="entry name" value="Ribosomal_eL8/eL30/eS12/Gad45"/>
</dbReference>
<keyword evidence="3" id="KW-0687">Ribonucleoprotein</keyword>
<reference evidence="4" key="1">
    <citation type="submission" date="2015-07" db="EMBL/GenBank/DDBJ databases">
        <title>Genome sequencing project for genomic taxonomy and phylogenomics of Bacillus-like bacteria.</title>
        <authorList>
            <person name="Liu B."/>
            <person name="Wang J."/>
            <person name="Zhu Y."/>
            <person name="Liu G."/>
            <person name="Chen Q."/>
            <person name="Chen Z."/>
            <person name="Lan J."/>
            <person name="Che J."/>
            <person name="Ge C."/>
            <person name="Shi H."/>
            <person name="Pan Z."/>
            <person name="Liu X."/>
        </authorList>
    </citation>
    <scope>NUCLEOTIDE SEQUENCE [LARGE SCALE GENOMIC DNA]</scope>
    <source>
        <strain evidence="4">DSM 9887</strain>
    </source>
</reference>
<comment type="caution">
    <text evidence="3">The sequence shown here is derived from an EMBL/GenBank/DDBJ whole genome shotgun (WGS) entry which is preliminary data.</text>
</comment>
<evidence type="ECO:0000313" key="3">
    <source>
        <dbReference type="EMBL" id="KNB72769.1"/>
    </source>
</evidence>
<sequence>MIPKAAQLLGLAMRARKVVTGEEQVITAVRNGQAHIVLLAVDASENTAKKVKDKCSYYGVSCVTTGDRHSLGHAIGKDGRVTVAVTDGKLAESIQRLLT</sequence>
<dbReference type="NCBIfam" id="NF005825">
    <property type="entry name" value="PRK07714.1"/>
    <property type="match status" value="1"/>
</dbReference>
<accession>A0A0K9YVN1</accession>
<dbReference type="RefSeq" id="WP_049738814.1">
    <property type="nucleotide sequence ID" value="NZ_BJON01000015.1"/>
</dbReference>
<dbReference type="Pfam" id="PF01248">
    <property type="entry name" value="Ribosomal_L7Ae"/>
    <property type="match status" value="1"/>
</dbReference>
<dbReference type="OrthoDB" id="9794863at2"/>
<organism evidence="3 4">
    <name type="scientific">Brevibacillus reuszeri</name>
    <dbReference type="NCBI Taxonomy" id="54915"/>
    <lineage>
        <taxon>Bacteria</taxon>
        <taxon>Bacillati</taxon>
        <taxon>Bacillota</taxon>
        <taxon>Bacilli</taxon>
        <taxon>Bacillales</taxon>
        <taxon>Paenibacillaceae</taxon>
        <taxon>Brevibacillus</taxon>
    </lineage>
</organism>
<dbReference type="EMBL" id="BJON01000015">
    <property type="protein sequence ID" value="GED70195.1"/>
    <property type="molecule type" value="Genomic_DNA"/>
</dbReference>
<reference evidence="2 5" key="3">
    <citation type="submission" date="2019-06" db="EMBL/GenBank/DDBJ databases">
        <title>Whole genome shotgun sequence of Brevibacillus reuszeri NBRC 15719.</title>
        <authorList>
            <person name="Hosoyama A."/>
            <person name="Uohara A."/>
            <person name="Ohji S."/>
            <person name="Ichikawa N."/>
        </authorList>
    </citation>
    <scope>NUCLEOTIDE SEQUENCE [LARGE SCALE GENOMIC DNA]</scope>
    <source>
        <strain evidence="2 5">NBRC 15719</strain>
    </source>
</reference>
<proteinExistence type="predicted"/>
<dbReference type="InterPro" id="IPR029064">
    <property type="entry name" value="Ribosomal_eL30-like_sf"/>
</dbReference>
<dbReference type="Gene3D" id="3.30.1330.30">
    <property type="match status" value="1"/>
</dbReference>
<dbReference type="Proteomes" id="UP000319578">
    <property type="component" value="Unassembled WGS sequence"/>
</dbReference>
<evidence type="ECO:0000313" key="2">
    <source>
        <dbReference type="EMBL" id="GED70195.1"/>
    </source>
</evidence>
<dbReference type="PATRIC" id="fig|54915.3.peg.1604"/>
<keyword evidence="5" id="KW-1185">Reference proteome</keyword>
<dbReference type="AlphaFoldDB" id="A0A0K9YVN1"/>
<dbReference type="SUPFAM" id="SSF55315">
    <property type="entry name" value="L30e-like"/>
    <property type="match status" value="1"/>
</dbReference>
<evidence type="ECO:0000259" key="1">
    <source>
        <dbReference type="Pfam" id="PF01248"/>
    </source>
</evidence>
<feature type="domain" description="Ribosomal protein eL8/eL30/eS12/Gadd45" evidence="1">
    <location>
        <begin position="5"/>
        <end position="88"/>
    </location>
</feature>
<dbReference type="EMBL" id="LGIQ01000007">
    <property type="protein sequence ID" value="KNB72769.1"/>
    <property type="molecule type" value="Genomic_DNA"/>
</dbReference>
<gene>
    <name evidence="2" type="primary">rplGA</name>
    <name evidence="3" type="ORF">ADS79_13070</name>
    <name evidence="2" type="ORF">BRE01_38970</name>
</gene>
<reference evidence="3" key="2">
    <citation type="submission" date="2015-07" db="EMBL/GenBank/DDBJ databases">
        <title>MeaNS - Measles Nucleotide Surveillance Program.</title>
        <authorList>
            <person name="Tran T."/>
            <person name="Druce J."/>
        </authorList>
    </citation>
    <scope>NUCLEOTIDE SEQUENCE</scope>
    <source>
        <strain evidence="3">DSM 9887</strain>
    </source>
</reference>
<evidence type="ECO:0000313" key="5">
    <source>
        <dbReference type="Proteomes" id="UP000319578"/>
    </source>
</evidence>
<name>A0A0K9YVN1_9BACL</name>
<protein>
    <submittedName>
        <fullName evidence="3">50S ribosomal protein L7ae</fullName>
    </submittedName>
    <submittedName>
        <fullName evidence="2">Ribosomal protein YlxQ</fullName>
    </submittedName>
</protein>